<dbReference type="EMBL" id="CM002875">
    <property type="protein sequence ID" value="KFK28772.1"/>
    <property type="molecule type" value="Genomic_DNA"/>
</dbReference>
<dbReference type="Pfam" id="PF20179">
    <property type="entry name" value="MSS51_C"/>
    <property type="match status" value="1"/>
</dbReference>
<dbReference type="OrthoDB" id="432970at2759"/>
<evidence type="ECO:0000256" key="2">
    <source>
        <dbReference type="ARBA" id="ARBA00022771"/>
    </source>
</evidence>
<evidence type="ECO:0000313" key="6">
    <source>
        <dbReference type="EMBL" id="KFK28772.1"/>
    </source>
</evidence>
<sequence>MDLHLKNLFSRFQDQFGSGPGLGPGSGVCLMKVEGISSNIIQSVFKASASLYRSEPWKRFRPSHLFGVRVGKDSDWLGKRQSFQCVQFIGGDGGDIAIYMYKSMNSALKMSNDSWEMVRVPNVEVFRVTYELESLMLPCNKRMVKSLCLEVSGNDRFPVIDVARCMTSGELRFRNPTLEELRLVFAVMKALSLVHPLLLQEENQVEGLSRMIKFSPFIETVDVQWPPEMFKGHGFVAVTVSHPPGQSYEQKSKNTAVMAREDDELEIVSGMTSLHVGVGAEAGLKRCTMCEKPVHRDESVCCSHCRATIYCGSDCEKRHWREMHRSVCSLYEAMMSREEELKIKIFTFSCFAENPCEWLGSLGIHKKGMWRRQCGCYSHCPFGLLNGFSSDAQSESWGGLEDGDYPQDLPIQNLNNGRTSGMILLSDWSDYYDLRCLPSSSPVCDILSYPLTLYHIITTLSIHCKNLLLKGKEVTVHYIGPERELDWIKAFAEINHLLNGLETVQIIMVGPEVPSNLSGTIATASTSNNSRVKVSFVKGLYQDEATYLTSPDVVVALNCDLDGYSSWAGAVEAVNNMCIPGFFTDKTEDACGNAKAVLRNAGLNISYTVAPNPFRSPVRTYAESSNLPCYSNGFIIGVNT</sequence>
<evidence type="ECO:0000256" key="1">
    <source>
        <dbReference type="ARBA" id="ARBA00022723"/>
    </source>
</evidence>
<keyword evidence="7" id="KW-1185">Reference proteome</keyword>
<organism evidence="6 7">
    <name type="scientific">Arabis alpina</name>
    <name type="common">Alpine rock-cress</name>
    <dbReference type="NCBI Taxonomy" id="50452"/>
    <lineage>
        <taxon>Eukaryota</taxon>
        <taxon>Viridiplantae</taxon>
        <taxon>Streptophyta</taxon>
        <taxon>Embryophyta</taxon>
        <taxon>Tracheophyta</taxon>
        <taxon>Spermatophyta</taxon>
        <taxon>Magnoliopsida</taxon>
        <taxon>eudicotyledons</taxon>
        <taxon>Gunneridae</taxon>
        <taxon>Pentapetalae</taxon>
        <taxon>rosids</taxon>
        <taxon>malvids</taxon>
        <taxon>Brassicales</taxon>
        <taxon>Brassicaceae</taxon>
        <taxon>Arabideae</taxon>
        <taxon>Arabis</taxon>
    </lineage>
</organism>
<proteinExistence type="predicted"/>
<dbReference type="Gene3D" id="6.10.140.2220">
    <property type="match status" value="1"/>
</dbReference>
<dbReference type="AlphaFoldDB" id="A0A087GFX0"/>
<dbReference type="Gramene" id="KFK28772">
    <property type="protein sequence ID" value="KFK28772"/>
    <property type="gene ID" value="AALP_AA7G044700"/>
</dbReference>
<dbReference type="eggNOG" id="KOG2084">
    <property type="taxonomic scope" value="Eukaryota"/>
</dbReference>
<dbReference type="GO" id="GO:0008270">
    <property type="term" value="F:zinc ion binding"/>
    <property type="evidence" value="ECO:0007669"/>
    <property type="project" value="UniProtKB-KW"/>
</dbReference>
<gene>
    <name evidence="6" type="ordered locus">AALP_Aa7g044700</name>
</gene>
<accession>A0A087GFX0</accession>
<evidence type="ECO:0000259" key="5">
    <source>
        <dbReference type="PROSITE" id="PS50865"/>
    </source>
</evidence>
<reference evidence="7" key="1">
    <citation type="journal article" date="2015" name="Nat. Plants">
        <title>Genome expansion of Arabis alpina linked with retrotransposition and reduced symmetric DNA methylation.</title>
        <authorList>
            <person name="Willing E.M."/>
            <person name="Rawat V."/>
            <person name="Mandakova T."/>
            <person name="Maumus F."/>
            <person name="James G.V."/>
            <person name="Nordstroem K.J."/>
            <person name="Becker C."/>
            <person name="Warthmann N."/>
            <person name="Chica C."/>
            <person name="Szarzynska B."/>
            <person name="Zytnicki M."/>
            <person name="Albani M.C."/>
            <person name="Kiefer C."/>
            <person name="Bergonzi S."/>
            <person name="Castaings L."/>
            <person name="Mateos J.L."/>
            <person name="Berns M.C."/>
            <person name="Bujdoso N."/>
            <person name="Piofczyk T."/>
            <person name="de Lorenzo L."/>
            <person name="Barrero-Sicilia C."/>
            <person name="Mateos I."/>
            <person name="Piednoel M."/>
            <person name="Hagmann J."/>
            <person name="Chen-Min-Tao R."/>
            <person name="Iglesias-Fernandez R."/>
            <person name="Schuster S.C."/>
            <person name="Alonso-Blanco C."/>
            <person name="Roudier F."/>
            <person name="Carbonero P."/>
            <person name="Paz-Ares J."/>
            <person name="Davis S.J."/>
            <person name="Pecinka A."/>
            <person name="Quesneville H."/>
            <person name="Colot V."/>
            <person name="Lysak M.A."/>
            <person name="Weigel D."/>
            <person name="Coupland G."/>
            <person name="Schneeberger K."/>
        </authorList>
    </citation>
    <scope>NUCLEOTIDE SEQUENCE [LARGE SCALE GENOMIC DNA]</scope>
    <source>
        <strain evidence="7">cv. Pajares</strain>
    </source>
</reference>
<keyword evidence="3" id="KW-0862">Zinc</keyword>
<dbReference type="PROSITE" id="PS01360">
    <property type="entry name" value="ZF_MYND_1"/>
    <property type="match status" value="1"/>
</dbReference>
<keyword evidence="2 4" id="KW-0863">Zinc-finger</keyword>
<dbReference type="PANTHER" id="PTHR47570">
    <property type="entry name" value="ZINC ION BINDING PROTEIN"/>
    <property type="match status" value="1"/>
</dbReference>
<dbReference type="PROSITE" id="PS50865">
    <property type="entry name" value="ZF_MYND_2"/>
    <property type="match status" value="1"/>
</dbReference>
<feature type="domain" description="MYND-type" evidence="5">
    <location>
        <begin position="287"/>
        <end position="328"/>
    </location>
</feature>
<dbReference type="SUPFAM" id="SSF144232">
    <property type="entry name" value="HIT/MYND zinc finger-like"/>
    <property type="match status" value="1"/>
</dbReference>
<dbReference type="InterPro" id="IPR046824">
    <property type="entry name" value="Mss51-like_C"/>
</dbReference>
<dbReference type="OMA" id="DQSEISC"/>
<evidence type="ECO:0000256" key="4">
    <source>
        <dbReference type="PROSITE-ProRule" id="PRU00134"/>
    </source>
</evidence>
<keyword evidence="1" id="KW-0479">Metal-binding</keyword>
<dbReference type="PANTHER" id="PTHR47570:SF2">
    <property type="entry name" value="MYND-TYPE DOMAIN-CONTAINING PROTEIN"/>
    <property type="match status" value="1"/>
</dbReference>
<name>A0A087GFX0_ARAAL</name>
<evidence type="ECO:0000256" key="3">
    <source>
        <dbReference type="ARBA" id="ARBA00022833"/>
    </source>
</evidence>
<evidence type="ECO:0000313" key="7">
    <source>
        <dbReference type="Proteomes" id="UP000029120"/>
    </source>
</evidence>
<dbReference type="Pfam" id="PF01753">
    <property type="entry name" value="zf-MYND"/>
    <property type="match status" value="1"/>
</dbReference>
<protein>
    <recommendedName>
        <fullName evidence="5">MYND-type domain-containing protein</fullName>
    </recommendedName>
</protein>
<dbReference type="InterPro" id="IPR002893">
    <property type="entry name" value="Znf_MYND"/>
</dbReference>
<dbReference type="Proteomes" id="UP000029120">
    <property type="component" value="Chromosome 7"/>
</dbReference>